<protein>
    <recommendedName>
        <fullName evidence="4">Outer membrane protein assembly factor BamB</fullName>
    </recommendedName>
</protein>
<proteinExistence type="inferred from homology"/>
<evidence type="ECO:0000256" key="4">
    <source>
        <dbReference type="HAMAP-Rule" id="MF_00923"/>
    </source>
</evidence>
<dbReference type="FunCoup" id="A0A6N7EWD3">
    <property type="interactions" value="66"/>
</dbReference>
<comment type="caution">
    <text evidence="6">The sequence shown here is derived from an EMBL/GenBank/DDBJ whole genome shotgun (WGS) entry which is preliminary data.</text>
</comment>
<comment type="similarity">
    <text evidence="4">Belongs to the BamB family.</text>
</comment>
<dbReference type="SMART" id="SM00564">
    <property type="entry name" value="PQQ"/>
    <property type="match status" value="6"/>
</dbReference>
<sequence length="395" mass="42414">MNRLILLGLFATLLSGCSGFFLGEPNLAEPEKLPSNPNEVNVSRHWQQKIGKGTADSTLRLTPKVIGDRVYMVSADGLLRAFSLDTGERQWQRQLGHAISAGVAGDTTSPATNSATSSTALVVGTENGVLMAFSSTDGSPLWSYPLSTEIIASPTVTNGRVIARTIDGQVTALTADRGEVLWKQDIGVADLTIRGNAEALNLGEVLLFTNGRGTITVLSIADGRPVLTAPVVIGRGMTEVQRIADLLATPTINEGVLFLSAYRHKTLAIDLQSGGLVWEQAVASALDLFADSRYVYVVDKDSIIYALNQKDGKVAWQSEVLKGRRISPLSGDGVHLLTVDMDGQLVALDSQDGSLLAYESVGKSRAHIAPLRFDQNRWLTFTRDGRLTQIELSAK</sequence>
<dbReference type="PANTHER" id="PTHR34512:SF30">
    <property type="entry name" value="OUTER MEMBRANE PROTEIN ASSEMBLY FACTOR BAMB"/>
    <property type="match status" value="1"/>
</dbReference>
<dbReference type="EMBL" id="WHNW01000003">
    <property type="protein sequence ID" value="MPV85860.1"/>
    <property type="molecule type" value="Genomic_DNA"/>
</dbReference>
<dbReference type="RefSeq" id="WP_152809535.1">
    <property type="nucleotide sequence ID" value="NZ_WHNW01000003.1"/>
</dbReference>
<comment type="function">
    <text evidence="4">Part of the outer membrane protein assembly complex, which is involved in assembly and insertion of beta-barrel proteins into the outer membrane.</text>
</comment>
<keyword evidence="2 4" id="KW-0472">Membrane</keyword>
<feature type="domain" description="Pyrrolo-quinoline quinone repeat" evidence="5">
    <location>
        <begin position="116"/>
        <end position="317"/>
    </location>
</feature>
<gene>
    <name evidence="4 6" type="primary">bamB</name>
    <name evidence="6" type="ORF">GCU85_03790</name>
</gene>
<comment type="subunit">
    <text evidence="4">Part of the Bam complex.</text>
</comment>
<keyword evidence="4" id="KW-0564">Palmitate</keyword>
<keyword evidence="4" id="KW-0449">Lipoprotein</keyword>
<evidence type="ECO:0000256" key="2">
    <source>
        <dbReference type="ARBA" id="ARBA00023136"/>
    </source>
</evidence>
<evidence type="ECO:0000256" key="3">
    <source>
        <dbReference type="ARBA" id="ARBA00023237"/>
    </source>
</evidence>
<dbReference type="Proteomes" id="UP000471298">
    <property type="component" value="Unassembled WGS sequence"/>
</dbReference>
<dbReference type="AlphaFoldDB" id="A0A6N7EWD3"/>
<dbReference type="PANTHER" id="PTHR34512">
    <property type="entry name" value="CELL SURFACE PROTEIN"/>
    <property type="match status" value="1"/>
</dbReference>
<dbReference type="InterPro" id="IPR011047">
    <property type="entry name" value="Quinoprotein_ADH-like_sf"/>
</dbReference>
<dbReference type="HAMAP" id="MF_00923">
    <property type="entry name" value="OM_assembly_BamB"/>
    <property type="match status" value="1"/>
</dbReference>
<dbReference type="InterPro" id="IPR015943">
    <property type="entry name" value="WD40/YVTN_repeat-like_dom_sf"/>
</dbReference>
<dbReference type="NCBIfam" id="TIGR03300">
    <property type="entry name" value="assembly_YfgL"/>
    <property type="match status" value="1"/>
</dbReference>
<dbReference type="GO" id="GO:0009279">
    <property type="term" value="C:cell outer membrane"/>
    <property type="evidence" value="ECO:0007669"/>
    <property type="project" value="UniProtKB-SubCell"/>
</dbReference>
<evidence type="ECO:0000259" key="5">
    <source>
        <dbReference type="Pfam" id="PF13360"/>
    </source>
</evidence>
<dbReference type="PROSITE" id="PS51257">
    <property type="entry name" value="PROKAR_LIPOPROTEIN"/>
    <property type="match status" value="1"/>
</dbReference>
<keyword evidence="7" id="KW-1185">Reference proteome</keyword>
<dbReference type="GO" id="GO:0051205">
    <property type="term" value="P:protein insertion into membrane"/>
    <property type="evidence" value="ECO:0007669"/>
    <property type="project" value="UniProtKB-UniRule"/>
</dbReference>
<dbReference type="InterPro" id="IPR018391">
    <property type="entry name" value="PQQ_b-propeller_rpt"/>
</dbReference>
<dbReference type="SUPFAM" id="SSF50998">
    <property type="entry name" value="Quinoprotein alcohol dehydrogenase-like"/>
    <property type="match status" value="1"/>
</dbReference>
<dbReference type="Pfam" id="PF13360">
    <property type="entry name" value="PQQ_2"/>
    <property type="match status" value="2"/>
</dbReference>
<feature type="domain" description="Pyrrolo-quinoline quinone repeat" evidence="5">
    <location>
        <begin position="45"/>
        <end position="109"/>
    </location>
</feature>
<reference evidence="6 7" key="1">
    <citation type="submission" date="2019-10" db="EMBL/GenBank/DDBJ databases">
        <title>Cardiobacteriales fam. a chemoheterotrophic member of the order Cardiobacteriales, and proposal of Cardiobacteriales fam. nov.</title>
        <authorList>
            <person name="Wang C."/>
        </authorList>
    </citation>
    <scope>NUCLEOTIDE SEQUENCE [LARGE SCALE GENOMIC DNA]</scope>
    <source>
        <strain evidence="6 7">ML27</strain>
    </source>
</reference>
<dbReference type="InterPro" id="IPR002372">
    <property type="entry name" value="PQQ_rpt_dom"/>
</dbReference>
<accession>A0A6N7EWD3</accession>
<comment type="subcellular location">
    <subcellularLocation>
        <location evidence="4">Cell outer membrane</location>
        <topology evidence="4">Lipid-anchor</topology>
    </subcellularLocation>
</comment>
<name>A0A6N7EWD3_9GAMM</name>
<evidence type="ECO:0000256" key="1">
    <source>
        <dbReference type="ARBA" id="ARBA00022729"/>
    </source>
</evidence>
<evidence type="ECO:0000313" key="6">
    <source>
        <dbReference type="EMBL" id="MPV85860.1"/>
    </source>
</evidence>
<dbReference type="InParanoid" id="A0A6N7EWD3"/>
<evidence type="ECO:0000313" key="7">
    <source>
        <dbReference type="Proteomes" id="UP000471298"/>
    </source>
</evidence>
<dbReference type="Gene3D" id="2.130.10.10">
    <property type="entry name" value="YVTN repeat-like/Quinoprotein amine dehydrogenase"/>
    <property type="match status" value="1"/>
</dbReference>
<keyword evidence="1 4" id="KW-0732">Signal</keyword>
<keyword evidence="3 4" id="KW-0998">Cell outer membrane</keyword>
<dbReference type="GO" id="GO:0043165">
    <property type="term" value="P:Gram-negative-bacterium-type cell outer membrane assembly"/>
    <property type="evidence" value="ECO:0007669"/>
    <property type="project" value="UniProtKB-UniRule"/>
</dbReference>
<dbReference type="InterPro" id="IPR017687">
    <property type="entry name" value="BamB"/>
</dbReference>
<organism evidence="6 7">
    <name type="scientific">Ostreibacterium oceani</name>
    <dbReference type="NCBI Taxonomy" id="2654998"/>
    <lineage>
        <taxon>Bacteria</taxon>
        <taxon>Pseudomonadati</taxon>
        <taxon>Pseudomonadota</taxon>
        <taxon>Gammaproteobacteria</taxon>
        <taxon>Cardiobacteriales</taxon>
        <taxon>Ostreibacteriaceae</taxon>
        <taxon>Ostreibacterium</taxon>
    </lineage>
</organism>